<evidence type="ECO:0000313" key="2">
    <source>
        <dbReference type="Proteomes" id="UP001501459"/>
    </source>
</evidence>
<dbReference type="RefSeq" id="WP_343754135.1">
    <property type="nucleotide sequence ID" value="NZ_BAAADM010000055.1"/>
</dbReference>
<evidence type="ECO:0000313" key="1">
    <source>
        <dbReference type="EMBL" id="GAA0447652.1"/>
    </source>
</evidence>
<reference evidence="2" key="1">
    <citation type="journal article" date="2019" name="Int. J. Syst. Evol. Microbiol.">
        <title>The Global Catalogue of Microorganisms (GCM) 10K type strain sequencing project: providing services to taxonomists for standard genome sequencing and annotation.</title>
        <authorList>
            <consortium name="The Broad Institute Genomics Platform"/>
            <consortium name="The Broad Institute Genome Sequencing Center for Infectious Disease"/>
            <person name="Wu L."/>
            <person name="Ma J."/>
        </authorList>
    </citation>
    <scope>NUCLEOTIDE SEQUENCE [LARGE SCALE GENOMIC DNA]</scope>
    <source>
        <strain evidence="2">JCM 12149</strain>
    </source>
</reference>
<dbReference type="InterPro" id="IPR005883">
    <property type="entry name" value="PilM"/>
</dbReference>
<proteinExistence type="predicted"/>
<comment type="caution">
    <text evidence="1">The sequence shown here is derived from an EMBL/GenBank/DDBJ whole genome shotgun (WGS) entry which is preliminary data.</text>
</comment>
<organism evidence="1 2">
    <name type="scientific">Lentibacillus halophilus</name>
    <dbReference type="NCBI Taxonomy" id="295065"/>
    <lineage>
        <taxon>Bacteria</taxon>
        <taxon>Bacillati</taxon>
        <taxon>Bacillota</taxon>
        <taxon>Bacilli</taxon>
        <taxon>Bacillales</taxon>
        <taxon>Bacillaceae</taxon>
        <taxon>Lentibacillus</taxon>
    </lineage>
</organism>
<dbReference type="InterPro" id="IPR050696">
    <property type="entry name" value="FtsA/MreB"/>
</dbReference>
<dbReference type="Proteomes" id="UP001501459">
    <property type="component" value="Unassembled WGS sequence"/>
</dbReference>
<dbReference type="PANTHER" id="PTHR32432:SF3">
    <property type="entry name" value="ETHANOLAMINE UTILIZATION PROTEIN EUTJ"/>
    <property type="match status" value="1"/>
</dbReference>
<evidence type="ECO:0008006" key="3">
    <source>
        <dbReference type="Google" id="ProtNLM"/>
    </source>
</evidence>
<dbReference type="PANTHER" id="PTHR32432">
    <property type="entry name" value="CELL DIVISION PROTEIN FTSA-RELATED"/>
    <property type="match status" value="1"/>
</dbReference>
<dbReference type="Pfam" id="PF11104">
    <property type="entry name" value="PilM_2"/>
    <property type="match status" value="1"/>
</dbReference>
<name>A0ABP3JCI6_9BACI</name>
<protein>
    <recommendedName>
        <fullName evidence="3">Type IV pilus assembly protein PilM</fullName>
    </recommendedName>
</protein>
<dbReference type="Gene3D" id="3.30.420.40">
    <property type="match status" value="1"/>
</dbReference>
<dbReference type="EMBL" id="BAAADM010000055">
    <property type="protein sequence ID" value="GAA0447652.1"/>
    <property type="molecule type" value="Genomic_DNA"/>
</dbReference>
<sequence length="301" mass="34442">MNILNNGRVNMVITNRVIRYAFHKNTSPNSIVTYGDVELPVGTMQNGTIADAQAFQRVIRQLVQENRWRRKKIAFCLVDDTVVIRDLSIPGTLSKDEAIGYIRTQIGHSFYLPFDNPALAIDVLRNDEETTDVRLYAYPKEKIDQFKHVFSAAGLHPIIADLTALSVYRYYVQTAETASDHTLLIHWNHDALFLTAFQHHKAVFNRHIKIAMDDEPAQETAEGMIDHYMTEINRMVDFYQYSITKGESRIEQLIVSGDFPYLSTAKRHLADRLELPIYEFPDENMSPTYVDLMGLGLKNGG</sequence>
<accession>A0ABP3JCI6</accession>
<gene>
    <name evidence="1" type="ORF">GCM10008983_27130</name>
</gene>
<keyword evidence="2" id="KW-1185">Reference proteome</keyword>